<protein>
    <submittedName>
        <fullName evidence="2">Glycosyltransferase</fullName>
    </submittedName>
</protein>
<keyword evidence="3" id="KW-1185">Reference proteome</keyword>
<sequence length="407" mass="45606">MTKGKIAYVMSRFPHLSETFILREMLEMKHLGWEVSVYPLIRQRQAVVHPQAQAFLARAKDMRLFSARVILANLSEFIHHPSLYLSTAARAIWGNRTSLRFLLRVCVIFPKSVAMARDMRRESIRHVHAHYATHPALAAWIIHHLTGIPYSVTVHAHDIYVEKAMLPCKLKDASFISSISEFNRDYLVDQVDRGLDEKIHIVRCGVLPENYQPDHRVRSSQTFELINIGSLQPYKGQKYLIQACAILQKRGVPVHCRIIGGGELHSELFAQISASNLGECVELLGPRTQEEVAEMLPTADVYIQPSIITSSGKMEGIPVGIMEAMVCTVPVVATLISGVPELVQDHSTGLLVPPEDAAALADAIEKLYREPAFACELAAHGRDRVLQQYNLHTNVQELSSLIEKSML</sequence>
<dbReference type="SUPFAM" id="SSF53756">
    <property type="entry name" value="UDP-Glycosyltransferase/glycogen phosphorylase"/>
    <property type="match status" value="1"/>
</dbReference>
<dbReference type="InterPro" id="IPR001296">
    <property type="entry name" value="Glyco_trans_1"/>
</dbReference>
<keyword evidence="2" id="KW-0808">Transferase</keyword>
<dbReference type="RefSeq" id="WP_083522514.1">
    <property type="nucleotide sequence ID" value="NZ_DF967972.1"/>
</dbReference>
<accession>A0A0S7BLG3</accession>
<dbReference type="Pfam" id="PF00534">
    <property type="entry name" value="Glycos_transf_1"/>
    <property type="match status" value="1"/>
</dbReference>
<dbReference type="Gene3D" id="3.40.50.2000">
    <property type="entry name" value="Glycogen Phosphorylase B"/>
    <property type="match status" value="2"/>
</dbReference>
<organism evidence="2">
    <name type="scientific">Longilinea arvoryzae</name>
    <dbReference type="NCBI Taxonomy" id="360412"/>
    <lineage>
        <taxon>Bacteria</taxon>
        <taxon>Bacillati</taxon>
        <taxon>Chloroflexota</taxon>
        <taxon>Anaerolineae</taxon>
        <taxon>Anaerolineales</taxon>
        <taxon>Anaerolineaceae</taxon>
        <taxon>Longilinea</taxon>
    </lineage>
</organism>
<evidence type="ECO:0000313" key="2">
    <source>
        <dbReference type="EMBL" id="GAP14506.1"/>
    </source>
</evidence>
<dbReference type="EMBL" id="DF967972">
    <property type="protein sequence ID" value="GAP14506.1"/>
    <property type="molecule type" value="Genomic_DNA"/>
</dbReference>
<dbReference type="PANTHER" id="PTHR12526">
    <property type="entry name" value="GLYCOSYLTRANSFERASE"/>
    <property type="match status" value="1"/>
</dbReference>
<reference evidence="2" key="1">
    <citation type="submission" date="2015-07" db="EMBL/GenBank/DDBJ databases">
        <title>Draft Genome Sequences of Anaerolinea thermolimosa IMO-1, Bellilinea caldifistulae GOMI-1, Leptolinea tardivitalis YMTK-2, Levilinea saccharolytica KIBI-1,Longilinea arvoryzae KOME-1, Previously Described as Members of the Anaerolineaceae (Chloroflexi).</title>
        <authorList>
            <person name="Sekiguchi Y."/>
            <person name="Ohashi A."/>
            <person name="Matsuura N."/>
            <person name="Tourlousse M.D."/>
        </authorList>
    </citation>
    <scope>NUCLEOTIDE SEQUENCE [LARGE SCALE GENOMIC DNA]</scope>
    <source>
        <strain evidence="2">KOME-1</strain>
    </source>
</reference>
<gene>
    <name evidence="2" type="ORF">LARV_02277</name>
</gene>
<dbReference type="OrthoDB" id="9806653at2"/>
<proteinExistence type="predicted"/>
<feature type="domain" description="Glycosyl transferase family 1" evidence="1">
    <location>
        <begin position="222"/>
        <end position="377"/>
    </location>
</feature>
<dbReference type="Proteomes" id="UP000055060">
    <property type="component" value="Unassembled WGS sequence"/>
</dbReference>
<dbReference type="GO" id="GO:0016757">
    <property type="term" value="F:glycosyltransferase activity"/>
    <property type="evidence" value="ECO:0007669"/>
    <property type="project" value="InterPro"/>
</dbReference>
<evidence type="ECO:0000313" key="3">
    <source>
        <dbReference type="Proteomes" id="UP000055060"/>
    </source>
</evidence>
<evidence type="ECO:0000259" key="1">
    <source>
        <dbReference type="Pfam" id="PF00534"/>
    </source>
</evidence>
<name>A0A0S7BLG3_9CHLR</name>
<dbReference type="AlphaFoldDB" id="A0A0S7BLG3"/>
<dbReference type="STRING" id="360412.LARV_02277"/>